<evidence type="ECO:0000256" key="1">
    <source>
        <dbReference type="ARBA" id="ARBA00012776"/>
    </source>
</evidence>
<dbReference type="Pfam" id="PF02882">
    <property type="entry name" value="THF_DHG_CYH_C"/>
    <property type="match status" value="1"/>
</dbReference>
<keyword evidence="2" id="KW-0554">One-carbon metabolism</keyword>
<dbReference type="Gene3D" id="3.40.50.10860">
    <property type="entry name" value="Leucine Dehydrogenase, chain A, domain 1"/>
    <property type="match status" value="1"/>
</dbReference>
<reference evidence="7 8" key="1">
    <citation type="submission" date="2018-06" db="EMBL/GenBank/DDBJ databases">
        <title>Extensive metabolic versatility and redundancy in microbially diverse, dynamic hydrothermal sediments.</title>
        <authorList>
            <person name="Dombrowski N."/>
            <person name="Teske A."/>
            <person name="Baker B.J."/>
        </authorList>
    </citation>
    <scope>NUCLEOTIDE SEQUENCE [LARGE SCALE GENOMIC DNA]</scope>
    <source>
        <strain evidence="7">B10_G13</strain>
    </source>
</reference>
<dbReference type="AlphaFoldDB" id="A0A660SE73"/>
<dbReference type="GO" id="GO:0005829">
    <property type="term" value="C:cytosol"/>
    <property type="evidence" value="ECO:0007669"/>
    <property type="project" value="TreeGrafter"/>
</dbReference>
<evidence type="ECO:0000256" key="2">
    <source>
        <dbReference type="ARBA" id="ARBA00022563"/>
    </source>
</evidence>
<evidence type="ECO:0000256" key="3">
    <source>
        <dbReference type="ARBA" id="ARBA00022801"/>
    </source>
</evidence>
<dbReference type="SUPFAM" id="SSF51735">
    <property type="entry name" value="NAD(P)-binding Rossmann-fold domains"/>
    <property type="match status" value="1"/>
</dbReference>
<evidence type="ECO:0000256" key="5">
    <source>
        <dbReference type="ARBA" id="ARBA00023268"/>
    </source>
</evidence>
<evidence type="ECO:0000313" key="8">
    <source>
        <dbReference type="Proteomes" id="UP000271125"/>
    </source>
</evidence>
<dbReference type="GO" id="GO:0004477">
    <property type="term" value="F:methenyltetrahydrofolate cyclohydrolase activity"/>
    <property type="evidence" value="ECO:0007669"/>
    <property type="project" value="UniProtKB-EC"/>
</dbReference>
<evidence type="ECO:0000313" key="7">
    <source>
        <dbReference type="EMBL" id="RKX69095.1"/>
    </source>
</evidence>
<comment type="caution">
    <text evidence="7">The sequence shown here is derived from an EMBL/GenBank/DDBJ whole genome shotgun (WGS) entry which is preliminary data.</text>
</comment>
<keyword evidence="4" id="KW-0560">Oxidoreductase</keyword>
<proteinExistence type="predicted"/>
<dbReference type="InterPro" id="IPR036291">
    <property type="entry name" value="NAD(P)-bd_dom_sf"/>
</dbReference>
<dbReference type="CDD" id="cd01080">
    <property type="entry name" value="NAD_bind_m-THF_DH_Cyclohyd"/>
    <property type="match status" value="1"/>
</dbReference>
<dbReference type="PANTHER" id="PTHR48099:SF5">
    <property type="entry name" value="C-1-TETRAHYDROFOLATE SYNTHASE, CYTOPLASMIC"/>
    <property type="match status" value="1"/>
</dbReference>
<dbReference type="EC" id="3.5.4.9" evidence="1"/>
<dbReference type="Proteomes" id="UP000271125">
    <property type="component" value="Unassembled WGS sequence"/>
</dbReference>
<dbReference type="PANTHER" id="PTHR48099">
    <property type="entry name" value="C-1-TETRAHYDROFOLATE SYNTHASE, CYTOPLASMIC-RELATED"/>
    <property type="match status" value="1"/>
</dbReference>
<accession>A0A660SE73</accession>
<name>A0A660SE73_UNCT6</name>
<dbReference type="Gene3D" id="3.40.50.720">
    <property type="entry name" value="NAD(P)-binding Rossmann-like Domain"/>
    <property type="match status" value="1"/>
</dbReference>
<keyword evidence="5" id="KW-0511">Multifunctional enzyme</keyword>
<evidence type="ECO:0000259" key="6">
    <source>
        <dbReference type="Pfam" id="PF02882"/>
    </source>
</evidence>
<sequence>TPAAILELIRFYGIKTDGEKVVVLGRSNTVGKPLANLLLRKCEYANATVTICHSHTKNLEATTRAADILISAIGRPYFVTEKMVKKGSVIIDVGINRIFDKKSEQYKFVGDVDYESVFEKVKAITPVPGGIGTITTATLLSNVVKAALYGVVPN</sequence>
<dbReference type="GO" id="GO:0004488">
    <property type="term" value="F:methylenetetrahydrofolate dehydrogenase (NADP+) activity"/>
    <property type="evidence" value="ECO:0007669"/>
    <property type="project" value="InterPro"/>
</dbReference>
<feature type="non-terminal residue" evidence="7">
    <location>
        <position position="1"/>
    </location>
</feature>
<dbReference type="InterPro" id="IPR020631">
    <property type="entry name" value="THF_DH/CycHdrlase_NAD-bd_dom"/>
</dbReference>
<protein>
    <recommendedName>
        <fullName evidence="1">methenyltetrahydrofolate cyclohydrolase</fullName>
        <ecNumber evidence="1">3.5.4.9</ecNumber>
    </recommendedName>
</protein>
<dbReference type="GO" id="GO:0035999">
    <property type="term" value="P:tetrahydrofolate interconversion"/>
    <property type="evidence" value="ECO:0007669"/>
    <property type="project" value="TreeGrafter"/>
</dbReference>
<keyword evidence="3 7" id="KW-0378">Hydrolase</keyword>
<organism evidence="7 8">
    <name type="scientific">candidate division TA06 bacterium</name>
    <dbReference type="NCBI Taxonomy" id="2250710"/>
    <lineage>
        <taxon>Bacteria</taxon>
        <taxon>Bacteria division TA06</taxon>
    </lineage>
</organism>
<feature type="domain" description="Tetrahydrofolate dehydrogenase/cyclohydrolase NAD(P)-binding" evidence="6">
    <location>
        <begin position="1"/>
        <end position="147"/>
    </location>
</feature>
<dbReference type="FunFam" id="3.40.50.720:FF:000189">
    <property type="entry name" value="Bifunctional protein FolD"/>
    <property type="match status" value="1"/>
</dbReference>
<evidence type="ECO:0000256" key="4">
    <source>
        <dbReference type="ARBA" id="ARBA00023002"/>
    </source>
</evidence>
<gene>
    <name evidence="7" type="ORF">DRP43_04770</name>
</gene>
<dbReference type="EMBL" id="QNBD01000217">
    <property type="protein sequence ID" value="RKX69095.1"/>
    <property type="molecule type" value="Genomic_DNA"/>
</dbReference>